<dbReference type="Pfam" id="PF00294">
    <property type="entry name" value="PfkB"/>
    <property type="match status" value="1"/>
</dbReference>
<dbReference type="PANTHER" id="PTHR43085:SF41">
    <property type="entry name" value="FRUCTOSELYSINE 6-KINASE"/>
    <property type="match status" value="1"/>
</dbReference>
<name>A0A9D2VWD1_9FIRM</name>
<dbReference type="AlphaFoldDB" id="A0A9D2VWD1"/>
<dbReference type="RefSeq" id="WP_083262793.1">
    <property type="nucleotide sequence ID" value="NZ_CABMJS010000006.1"/>
</dbReference>
<dbReference type="Proteomes" id="UP000813420">
    <property type="component" value="Unassembled WGS sequence"/>
</dbReference>
<proteinExistence type="inferred from homology"/>
<dbReference type="OrthoDB" id="9775849at2"/>
<evidence type="ECO:0000313" key="5">
    <source>
        <dbReference type="EMBL" id="HJH48801.1"/>
    </source>
</evidence>
<reference evidence="5" key="2">
    <citation type="submission" date="2021-09" db="EMBL/GenBank/DDBJ databases">
        <authorList>
            <person name="Gilroy R."/>
        </authorList>
    </citation>
    <scope>NUCLEOTIDE SEQUENCE</scope>
    <source>
        <strain evidence="5">USAMLcec4-12693</strain>
    </source>
</reference>
<dbReference type="EMBL" id="DYXE01000008">
    <property type="protein sequence ID" value="HJH48801.1"/>
    <property type="molecule type" value="Genomic_DNA"/>
</dbReference>
<reference evidence="5" key="1">
    <citation type="journal article" date="2021" name="PeerJ">
        <title>Extensive microbial diversity within the chicken gut microbiome revealed by metagenomics and culture.</title>
        <authorList>
            <person name="Gilroy R."/>
            <person name="Ravi A."/>
            <person name="Getino M."/>
            <person name="Pursley I."/>
            <person name="Horton D.L."/>
            <person name="Alikhan N.F."/>
            <person name="Baker D."/>
            <person name="Gharbi K."/>
            <person name="Hall N."/>
            <person name="Watson M."/>
            <person name="Adriaenssens E.M."/>
            <person name="Foster-Nyarko E."/>
            <person name="Jarju S."/>
            <person name="Secka A."/>
            <person name="Antonio M."/>
            <person name="Oren A."/>
            <person name="Chaudhuri R.R."/>
            <person name="La Ragione R."/>
            <person name="Hildebrand F."/>
            <person name="Pallen M.J."/>
        </authorList>
    </citation>
    <scope>NUCLEOTIDE SEQUENCE</scope>
    <source>
        <strain evidence="5">USAMLcec4-12693</strain>
    </source>
</reference>
<accession>A0A9D2VWD1</accession>
<organism evidence="5 6">
    <name type="scientific">Merdimonas faecis</name>
    <dbReference type="NCBI Taxonomy" id="1653435"/>
    <lineage>
        <taxon>Bacteria</taxon>
        <taxon>Bacillati</taxon>
        <taxon>Bacillota</taxon>
        <taxon>Clostridia</taxon>
        <taxon>Lachnospirales</taxon>
        <taxon>Lachnospiraceae</taxon>
        <taxon>Merdimonas</taxon>
    </lineage>
</organism>
<dbReference type="PANTHER" id="PTHR43085">
    <property type="entry name" value="HEXOKINASE FAMILY MEMBER"/>
    <property type="match status" value="1"/>
</dbReference>
<dbReference type="InterPro" id="IPR050306">
    <property type="entry name" value="PfkB_Carbo_kinase"/>
</dbReference>
<dbReference type="SUPFAM" id="SSF53613">
    <property type="entry name" value="Ribokinase-like"/>
    <property type="match status" value="1"/>
</dbReference>
<keyword evidence="2" id="KW-0808">Transferase</keyword>
<evidence type="ECO:0000256" key="1">
    <source>
        <dbReference type="ARBA" id="ARBA00010688"/>
    </source>
</evidence>
<comment type="caution">
    <text evidence="5">The sequence shown here is derived from an EMBL/GenBank/DDBJ whole genome shotgun (WGS) entry which is preliminary data.</text>
</comment>
<dbReference type="InterPro" id="IPR011611">
    <property type="entry name" value="PfkB_dom"/>
</dbReference>
<evidence type="ECO:0000256" key="2">
    <source>
        <dbReference type="ARBA" id="ARBA00022679"/>
    </source>
</evidence>
<evidence type="ECO:0000256" key="3">
    <source>
        <dbReference type="ARBA" id="ARBA00022777"/>
    </source>
</evidence>
<gene>
    <name evidence="5" type="ORF">K8V39_00880</name>
</gene>
<protein>
    <submittedName>
        <fullName evidence="5">PfkB family carbohydrate kinase</fullName>
    </submittedName>
</protein>
<sequence length="296" mass="32677">MKKIKIIGIGIATMDIYCHMNRMYPGGNEYNIAYNAKLQGADSGFMGVFADDRVGQILEETLKEAGVDTSYSHHEHGSSGYALVDLKDGDRVFIDWNRKGVTDLYPFVFTEDEIQYIKKFDVACISWGARVNREKIKKLALAGVRICYDFYDNFLEEDIKEISPYISFGFFSCSHLTESETEEVLRKCVASGSAIAVGTRGSKPAVAFDGKRFYKQDICPVKPVDTMGAGDAYISAFLMNYLAAEADEPDVGGDKITISLQKAAQFAATVIVKDGALGVGYDVDPSRLPEIINLQL</sequence>
<evidence type="ECO:0000259" key="4">
    <source>
        <dbReference type="Pfam" id="PF00294"/>
    </source>
</evidence>
<keyword evidence="3 5" id="KW-0418">Kinase</keyword>
<dbReference type="Gene3D" id="3.40.1190.20">
    <property type="match status" value="1"/>
</dbReference>
<dbReference type="PROSITE" id="PS00584">
    <property type="entry name" value="PFKB_KINASES_2"/>
    <property type="match status" value="1"/>
</dbReference>
<dbReference type="InterPro" id="IPR002173">
    <property type="entry name" value="Carboh/pur_kinase_PfkB_CS"/>
</dbReference>
<evidence type="ECO:0000313" key="6">
    <source>
        <dbReference type="Proteomes" id="UP000813420"/>
    </source>
</evidence>
<dbReference type="InterPro" id="IPR029056">
    <property type="entry name" value="Ribokinase-like"/>
</dbReference>
<feature type="domain" description="Carbohydrate kinase PfkB" evidence="4">
    <location>
        <begin position="17"/>
        <end position="276"/>
    </location>
</feature>
<comment type="similarity">
    <text evidence="1">Belongs to the carbohydrate kinase PfkB family.</text>
</comment>
<dbReference type="GO" id="GO:0016301">
    <property type="term" value="F:kinase activity"/>
    <property type="evidence" value="ECO:0007669"/>
    <property type="project" value="UniProtKB-KW"/>
</dbReference>